<evidence type="ECO:0000256" key="1">
    <source>
        <dbReference type="ARBA" id="ARBA00022801"/>
    </source>
</evidence>
<dbReference type="GO" id="GO:0050118">
    <property type="term" value="F:N-acetyldiaminopimelate deacetylase activity"/>
    <property type="evidence" value="ECO:0007669"/>
    <property type="project" value="UniProtKB-ARBA"/>
</dbReference>
<evidence type="ECO:0000256" key="2">
    <source>
        <dbReference type="PIRSR" id="PIRSR005962-1"/>
    </source>
</evidence>
<dbReference type="EMBL" id="JAEMHM010000002">
    <property type="protein sequence ID" value="MBJ6723716.1"/>
    <property type="molecule type" value="Genomic_DNA"/>
</dbReference>
<accession>A0A8J7J5I2</accession>
<dbReference type="NCBIfam" id="TIGR01891">
    <property type="entry name" value="amidohydrolases"/>
    <property type="match status" value="1"/>
</dbReference>
<dbReference type="Pfam" id="PF07687">
    <property type="entry name" value="M20_dimer"/>
    <property type="match status" value="1"/>
</dbReference>
<dbReference type="SUPFAM" id="SSF55031">
    <property type="entry name" value="Bacterial exopeptidase dimerisation domain"/>
    <property type="match status" value="1"/>
</dbReference>
<dbReference type="InterPro" id="IPR017439">
    <property type="entry name" value="Amidohydrolase"/>
</dbReference>
<dbReference type="InterPro" id="IPR036264">
    <property type="entry name" value="Bact_exopeptidase_dim_dom"/>
</dbReference>
<evidence type="ECO:0000313" key="5">
    <source>
        <dbReference type="Proteomes" id="UP000636888"/>
    </source>
</evidence>
<dbReference type="Gene3D" id="3.30.70.360">
    <property type="match status" value="1"/>
</dbReference>
<dbReference type="PIRSF" id="PIRSF005962">
    <property type="entry name" value="Pept_M20D_amidohydro"/>
    <property type="match status" value="1"/>
</dbReference>
<comment type="caution">
    <text evidence="4">The sequence shown here is derived from an EMBL/GenBank/DDBJ whole genome shotgun (WGS) entry which is preliminary data.</text>
</comment>
<name>A0A8J7J5I2_9BACT</name>
<dbReference type="CDD" id="cd03886">
    <property type="entry name" value="M20_Acy1"/>
    <property type="match status" value="1"/>
</dbReference>
<evidence type="ECO:0000259" key="3">
    <source>
        <dbReference type="Pfam" id="PF07687"/>
    </source>
</evidence>
<feature type="binding site" evidence="2">
    <location>
        <position position="364"/>
    </location>
    <ligand>
        <name>Mn(2+)</name>
        <dbReference type="ChEBI" id="CHEBI:29035"/>
        <label>2</label>
    </ligand>
</feature>
<feature type="binding site" evidence="2">
    <location>
        <position position="142"/>
    </location>
    <ligand>
        <name>Mn(2+)</name>
        <dbReference type="ChEBI" id="CHEBI:29035"/>
        <label>2</label>
    </ligand>
</feature>
<organism evidence="4 5">
    <name type="scientific">Geomesophilobacter sediminis</name>
    <dbReference type="NCBI Taxonomy" id="2798584"/>
    <lineage>
        <taxon>Bacteria</taxon>
        <taxon>Pseudomonadati</taxon>
        <taxon>Thermodesulfobacteriota</taxon>
        <taxon>Desulfuromonadia</taxon>
        <taxon>Geobacterales</taxon>
        <taxon>Geobacteraceae</taxon>
        <taxon>Geomesophilobacter</taxon>
    </lineage>
</organism>
<keyword evidence="5" id="KW-1185">Reference proteome</keyword>
<gene>
    <name evidence="4" type="ORF">JFN93_03240</name>
</gene>
<dbReference type="FunFam" id="3.30.70.360:FF:000001">
    <property type="entry name" value="N-acetyldiaminopimelate deacetylase"/>
    <property type="match status" value="1"/>
</dbReference>
<dbReference type="RefSeq" id="WP_199382551.1">
    <property type="nucleotide sequence ID" value="NZ_JAEMHM010000002.1"/>
</dbReference>
<reference evidence="4" key="1">
    <citation type="submission" date="2020-12" db="EMBL/GenBank/DDBJ databases">
        <title>Geomonas sp. Red875, isolated from river sediment.</title>
        <authorList>
            <person name="Xu Z."/>
            <person name="Zhang Z."/>
            <person name="Masuda Y."/>
            <person name="Itoh H."/>
            <person name="Senoo K."/>
        </authorList>
    </citation>
    <scope>NUCLEOTIDE SEQUENCE</scope>
    <source>
        <strain evidence="4">Red875</strain>
    </source>
</reference>
<feature type="binding site" evidence="2">
    <location>
        <position position="108"/>
    </location>
    <ligand>
        <name>Mn(2+)</name>
        <dbReference type="ChEBI" id="CHEBI:29035"/>
        <label>2</label>
    </ligand>
</feature>
<protein>
    <submittedName>
        <fullName evidence="4">Amidohydrolase</fullName>
    </submittedName>
</protein>
<feature type="domain" description="Peptidase M20 dimerisation" evidence="3">
    <location>
        <begin position="192"/>
        <end position="283"/>
    </location>
</feature>
<dbReference type="InterPro" id="IPR011650">
    <property type="entry name" value="Peptidase_M20_dimer"/>
</dbReference>
<dbReference type="GO" id="GO:0046872">
    <property type="term" value="F:metal ion binding"/>
    <property type="evidence" value="ECO:0007669"/>
    <property type="project" value="UniProtKB-KW"/>
</dbReference>
<feature type="binding site" evidence="2">
    <location>
        <position position="106"/>
    </location>
    <ligand>
        <name>Mn(2+)</name>
        <dbReference type="ChEBI" id="CHEBI:29035"/>
        <label>2</label>
    </ligand>
</feature>
<dbReference type="GO" id="GO:0019877">
    <property type="term" value="P:diaminopimelate biosynthetic process"/>
    <property type="evidence" value="ECO:0007669"/>
    <property type="project" value="UniProtKB-ARBA"/>
</dbReference>
<proteinExistence type="predicted"/>
<dbReference type="SUPFAM" id="SSF53187">
    <property type="entry name" value="Zn-dependent exopeptidases"/>
    <property type="match status" value="1"/>
</dbReference>
<evidence type="ECO:0000313" key="4">
    <source>
        <dbReference type="EMBL" id="MBJ6723716.1"/>
    </source>
</evidence>
<sequence length="393" mass="42484">MKLSVQAIKKEIQRILPAVASMRQHLHTHPELALQEYATSRFIREQLTAPGIDLLPPFLETDVVAMIRGNGTDRNVTLRADIDALPIKEMTDLPYQSVADGIMHACGHDGHTAMLIGATLVLAALNEQLPGSVRCVFQPGEENVAAGKDLVAAGALDTPKPDAVLALHAWPGYPLGTISSRTGTMMAAADIFTISIRGKGGHGSRPECAVDPILTATKVISSLYELPSRRIGALEPVVITVCAIEGGSNANVIPEEVLLQGSVRYLTRETGAKLPELFEETVKFQCEAAGASYQLDYDRPYLPTINNVAVVAACREVVETHLGKERWLDLPQPSMGAEDFSYYTDRCPGAMFFLGMGEGCSQLHSNRFNFNDSALEDGILFLVMSALKILNQG</sequence>
<keyword evidence="2" id="KW-0464">Manganese</keyword>
<feature type="binding site" evidence="2">
    <location>
        <position position="168"/>
    </location>
    <ligand>
        <name>Mn(2+)</name>
        <dbReference type="ChEBI" id="CHEBI:29035"/>
        <label>2</label>
    </ligand>
</feature>
<dbReference type="Gene3D" id="3.40.630.10">
    <property type="entry name" value="Zn peptidases"/>
    <property type="match status" value="1"/>
</dbReference>
<keyword evidence="2" id="KW-0479">Metal-binding</keyword>
<dbReference type="PANTHER" id="PTHR11014:SF63">
    <property type="entry name" value="METALLOPEPTIDASE, PUTATIVE (AFU_ORTHOLOGUE AFUA_6G09600)-RELATED"/>
    <property type="match status" value="1"/>
</dbReference>
<dbReference type="AlphaFoldDB" id="A0A8J7J5I2"/>
<comment type="cofactor">
    <cofactor evidence="2">
        <name>Mn(2+)</name>
        <dbReference type="ChEBI" id="CHEBI:29035"/>
    </cofactor>
    <text evidence="2">The Mn(2+) ion enhances activity.</text>
</comment>
<dbReference type="PANTHER" id="PTHR11014">
    <property type="entry name" value="PEPTIDASE M20 FAMILY MEMBER"/>
    <property type="match status" value="1"/>
</dbReference>
<dbReference type="Pfam" id="PF01546">
    <property type="entry name" value="Peptidase_M20"/>
    <property type="match status" value="1"/>
</dbReference>
<dbReference type="Proteomes" id="UP000636888">
    <property type="component" value="Unassembled WGS sequence"/>
</dbReference>
<keyword evidence="1" id="KW-0378">Hydrolase</keyword>
<dbReference type="InterPro" id="IPR002933">
    <property type="entry name" value="Peptidase_M20"/>
</dbReference>